<protein>
    <submittedName>
        <fullName evidence="1">Uncharacterized protein</fullName>
    </submittedName>
</protein>
<comment type="caution">
    <text evidence="1">The sequence shown here is derived from an EMBL/GenBank/DDBJ whole genome shotgun (WGS) entry which is preliminary data.</text>
</comment>
<sequence>MALKSMQQDINGVVTTYHRIDRVMVSYSGDGSLEVVLTHYVDETIRDRQKQGELCGSIYESNEYIPLGENQSFDRAVLYPRLKLETERYQNAEDI</sequence>
<dbReference type="EMBL" id="VSSQ01145608">
    <property type="protein sequence ID" value="MPN64553.1"/>
    <property type="molecule type" value="Genomic_DNA"/>
</dbReference>
<organism evidence="1">
    <name type="scientific">bioreactor metagenome</name>
    <dbReference type="NCBI Taxonomy" id="1076179"/>
    <lineage>
        <taxon>unclassified sequences</taxon>
        <taxon>metagenomes</taxon>
        <taxon>ecological metagenomes</taxon>
    </lineage>
</organism>
<name>A0A645K029_9ZZZZ</name>
<reference evidence="1" key="1">
    <citation type="submission" date="2019-08" db="EMBL/GenBank/DDBJ databases">
        <authorList>
            <person name="Kucharzyk K."/>
            <person name="Murdoch R.W."/>
            <person name="Higgins S."/>
            <person name="Loffler F."/>
        </authorList>
    </citation>
    <scope>NUCLEOTIDE SEQUENCE</scope>
</reference>
<evidence type="ECO:0000313" key="1">
    <source>
        <dbReference type="EMBL" id="MPN64553.1"/>
    </source>
</evidence>
<dbReference type="AlphaFoldDB" id="A0A645K029"/>
<accession>A0A645K029</accession>
<proteinExistence type="predicted"/>
<gene>
    <name evidence="1" type="ORF">SDC9_212328</name>
</gene>